<name>X1U1V9_9ZZZZ</name>
<comment type="cofactor">
    <cofactor evidence="1">
        <name>FAD</name>
        <dbReference type="ChEBI" id="CHEBI:57692"/>
    </cofactor>
</comment>
<dbReference type="EC" id="1.4.3.16" evidence="4"/>
<dbReference type="InterPro" id="IPR027477">
    <property type="entry name" value="Succ_DH/fumarate_Rdtase_cat_sf"/>
</dbReference>
<evidence type="ECO:0000256" key="5">
    <source>
        <dbReference type="ARBA" id="ARBA00022630"/>
    </source>
</evidence>
<keyword evidence="5" id="KW-0285">Flavoprotein</keyword>
<dbReference type="AlphaFoldDB" id="X1U1V9"/>
<dbReference type="InterPro" id="IPR036188">
    <property type="entry name" value="FAD/NAD-bd_sf"/>
</dbReference>
<dbReference type="PANTHER" id="PTHR42716:SF2">
    <property type="entry name" value="L-ASPARTATE OXIDASE, CHLOROPLASTIC"/>
    <property type="match status" value="1"/>
</dbReference>
<dbReference type="EMBL" id="BARW01018320">
    <property type="protein sequence ID" value="GAI97606.1"/>
    <property type="molecule type" value="Genomic_DNA"/>
</dbReference>
<dbReference type="InterPro" id="IPR005288">
    <property type="entry name" value="NadB"/>
</dbReference>
<evidence type="ECO:0000256" key="6">
    <source>
        <dbReference type="ARBA" id="ARBA00022642"/>
    </source>
</evidence>
<comment type="similarity">
    <text evidence="3">Belongs to the FAD-dependent oxidoreductase 2 family. NadB subfamily.</text>
</comment>
<keyword evidence="7" id="KW-0274">FAD</keyword>
<feature type="non-terminal residue" evidence="10">
    <location>
        <position position="278"/>
    </location>
</feature>
<evidence type="ECO:0000256" key="7">
    <source>
        <dbReference type="ARBA" id="ARBA00022827"/>
    </source>
</evidence>
<sequence length="278" mass="29902">IVTKKDSAESNTNYAQGGIACVMASDDSFEAHVKDTLIAGDGLCNESVVRTIISAGPDEISELERTGVKFTEQDAYGAGYDLGKEGGHSHRRVLHAGDITGREIERALLNRVRASSNITILEHCIVIDLVTTGWLGLSEPNQCVGGYFLNQTTGGISAVRAPYTILAAGGGGKVYLYTSNPDIATGDGFSLAWRAGVPIKNMEFIQFHPTCLYHPDAKSFLISEAVRGEGAELVNAKGERFMKQYDSRGSLAPRDVVARAIDREMKVAGSPCVYLDIR</sequence>
<dbReference type="PANTHER" id="PTHR42716">
    <property type="entry name" value="L-ASPARTATE OXIDASE"/>
    <property type="match status" value="1"/>
</dbReference>
<dbReference type="GO" id="GO:0008734">
    <property type="term" value="F:L-aspartate oxidase activity"/>
    <property type="evidence" value="ECO:0007669"/>
    <property type="project" value="UniProtKB-EC"/>
</dbReference>
<gene>
    <name evidence="10" type="ORF">S12H4_31399</name>
</gene>
<proteinExistence type="inferred from homology"/>
<dbReference type="GO" id="GO:0009435">
    <property type="term" value="P:NAD+ biosynthetic process"/>
    <property type="evidence" value="ECO:0007669"/>
    <property type="project" value="UniProtKB-UniPathway"/>
</dbReference>
<protein>
    <recommendedName>
        <fullName evidence="4">L-aspartate oxidase</fullName>
        <ecNumber evidence="4">1.4.3.16</ecNumber>
    </recommendedName>
</protein>
<dbReference type="SUPFAM" id="SSF51905">
    <property type="entry name" value="FAD/NAD(P)-binding domain"/>
    <property type="match status" value="1"/>
</dbReference>
<dbReference type="Pfam" id="PF00890">
    <property type="entry name" value="FAD_binding_2"/>
    <property type="match status" value="1"/>
</dbReference>
<reference evidence="10" key="1">
    <citation type="journal article" date="2014" name="Front. Microbiol.">
        <title>High frequency of phylogenetically diverse reductive dehalogenase-homologous genes in deep subseafloor sedimentary metagenomes.</title>
        <authorList>
            <person name="Kawai M."/>
            <person name="Futagami T."/>
            <person name="Toyoda A."/>
            <person name="Takaki Y."/>
            <person name="Nishi S."/>
            <person name="Hori S."/>
            <person name="Arai W."/>
            <person name="Tsubouchi T."/>
            <person name="Morono Y."/>
            <person name="Uchiyama I."/>
            <person name="Ito T."/>
            <person name="Fujiyama A."/>
            <person name="Inagaki F."/>
            <person name="Takami H."/>
        </authorList>
    </citation>
    <scope>NUCLEOTIDE SEQUENCE</scope>
    <source>
        <strain evidence="10">Expedition CK06-06</strain>
    </source>
</reference>
<evidence type="ECO:0000313" key="10">
    <source>
        <dbReference type="EMBL" id="GAI97606.1"/>
    </source>
</evidence>
<feature type="domain" description="FAD-dependent oxidoreductase 2 FAD-binding" evidence="9">
    <location>
        <begin position="1"/>
        <end position="277"/>
    </location>
</feature>
<feature type="non-terminal residue" evidence="10">
    <location>
        <position position="1"/>
    </location>
</feature>
<organism evidence="10">
    <name type="scientific">marine sediment metagenome</name>
    <dbReference type="NCBI Taxonomy" id="412755"/>
    <lineage>
        <taxon>unclassified sequences</taxon>
        <taxon>metagenomes</taxon>
        <taxon>ecological metagenomes</taxon>
    </lineage>
</organism>
<evidence type="ECO:0000256" key="2">
    <source>
        <dbReference type="ARBA" id="ARBA00004950"/>
    </source>
</evidence>
<evidence type="ECO:0000256" key="1">
    <source>
        <dbReference type="ARBA" id="ARBA00001974"/>
    </source>
</evidence>
<dbReference type="SUPFAM" id="SSF56425">
    <property type="entry name" value="Succinate dehydrogenase/fumarate reductase flavoprotein, catalytic domain"/>
    <property type="match status" value="1"/>
</dbReference>
<evidence type="ECO:0000256" key="3">
    <source>
        <dbReference type="ARBA" id="ARBA00008562"/>
    </source>
</evidence>
<comment type="caution">
    <text evidence="10">The sequence shown here is derived from an EMBL/GenBank/DDBJ whole genome shotgun (WGS) entry which is preliminary data.</text>
</comment>
<dbReference type="InterPro" id="IPR003953">
    <property type="entry name" value="FAD-dep_OxRdtase_2_FAD-bd"/>
</dbReference>
<dbReference type="UniPathway" id="UPA00253">
    <property type="reaction ID" value="UER00326"/>
</dbReference>
<keyword evidence="6" id="KW-0662">Pyridine nucleotide biosynthesis</keyword>
<evidence type="ECO:0000259" key="9">
    <source>
        <dbReference type="Pfam" id="PF00890"/>
    </source>
</evidence>
<keyword evidence="8" id="KW-0560">Oxidoreductase</keyword>
<dbReference type="Gene3D" id="3.90.700.10">
    <property type="entry name" value="Succinate dehydrogenase/fumarate reductase flavoprotein, catalytic domain"/>
    <property type="match status" value="1"/>
</dbReference>
<accession>X1U1V9</accession>
<evidence type="ECO:0000256" key="4">
    <source>
        <dbReference type="ARBA" id="ARBA00012173"/>
    </source>
</evidence>
<comment type="pathway">
    <text evidence="2">Cofactor biosynthesis; NAD(+) biosynthesis; iminoaspartate from L-aspartate (oxidase route): step 1/1.</text>
</comment>
<dbReference type="Gene3D" id="3.50.50.60">
    <property type="entry name" value="FAD/NAD(P)-binding domain"/>
    <property type="match status" value="1"/>
</dbReference>
<evidence type="ECO:0000256" key="8">
    <source>
        <dbReference type="ARBA" id="ARBA00023002"/>
    </source>
</evidence>